<dbReference type="FunFam" id="3.40.50.300:FF:001091">
    <property type="entry name" value="Probable disease resistance protein At1g61300"/>
    <property type="match status" value="1"/>
</dbReference>
<keyword evidence="12" id="KW-0863">Zinc-finger</keyword>
<dbReference type="InterPro" id="IPR017441">
    <property type="entry name" value="Protein_kinase_ATP_BS"/>
</dbReference>
<dbReference type="PANTHER" id="PTHR33463:SF187">
    <property type="entry name" value="AND NB-ARC DOMAIN DISEASE RESISTANCE PROTEIN, PUTATIVE-RELATED"/>
    <property type="match status" value="1"/>
</dbReference>
<dbReference type="InterPro" id="IPR002182">
    <property type="entry name" value="NB-ARC"/>
</dbReference>
<keyword evidence="11 21" id="KW-0547">Nucleotide-binding</keyword>
<keyword evidence="17" id="KW-1133">Transmembrane helix</keyword>
<comment type="catalytic activity">
    <reaction evidence="20">
        <text>L-seryl-[protein] + ATP = O-phospho-L-seryl-[protein] + ADP + H(+)</text>
        <dbReference type="Rhea" id="RHEA:17989"/>
        <dbReference type="Rhea" id="RHEA-COMP:9863"/>
        <dbReference type="Rhea" id="RHEA-COMP:11604"/>
        <dbReference type="ChEBI" id="CHEBI:15378"/>
        <dbReference type="ChEBI" id="CHEBI:29999"/>
        <dbReference type="ChEBI" id="CHEBI:30616"/>
        <dbReference type="ChEBI" id="CHEBI:83421"/>
        <dbReference type="ChEBI" id="CHEBI:456216"/>
        <dbReference type="EC" id="2.7.11.1"/>
    </reaction>
</comment>
<evidence type="ECO:0000256" key="13">
    <source>
        <dbReference type="ARBA" id="ARBA00022777"/>
    </source>
</evidence>
<keyword evidence="6" id="KW-0433">Leucine-rich repeat</keyword>
<dbReference type="OrthoDB" id="5394701at2759"/>
<dbReference type="InterPro" id="IPR011009">
    <property type="entry name" value="Kinase-like_dom_sf"/>
</dbReference>
<evidence type="ECO:0000313" key="24">
    <source>
        <dbReference type="Proteomes" id="UP000230069"/>
    </source>
</evidence>
<evidence type="ECO:0000256" key="4">
    <source>
        <dbReference type="ARBA" id="ARBA00012513"/>
    </source>
</evidence>
<evidence type="ECO:0000256" key="5">
    <source>
        <dbReference type="ARBA" id="ARBA00022527"/>
    </source>
</evidence>
<dbReference type="InterPro" id="IPR036388">
    <property type="entry name" value="WH-like_DNA-bd_sf"/>
</dbReference>
<dbReference type="EMBL" id="KZ305076">
    <property type="protein sequence ID" value="PIA29548.1"/>
    <property type="molecule type" value="Genomic_DNA"/>
</dbReference>
<evidence type="ECO:0000256" key="1">
    <source>
        <dbReference type="ARBA" id="ARBA00004370"/>
    </source>
</evidence>
<dbReference type="PROSITE" id="PS00107">
    <property type="entry name" value="PROTEIN_KINASE_ATP"/>
    <property type="match status" value="1"/>
</dbReference>
<evidence type="ECO:0000256" key="19">
    <source>
        <dbReference type="ARBA" id="ARBA00047899"/>
    </source>
</evidence>
<dbReference type="FunFam" id="1.10.10.10:FF:000322">
    <property type="entry name" value="Probable disease resistance protein At1g63360"/>
    <property type="match status" value="1"/>
</dbReference>
<evidence type="ECO:0000256" key="21">
    <source>
        <dbReference type="PROSITE-ProRule" id="PRU10141"/>
    </source>
</evidence>
<keyword evidence="15" id="KW-0862">Zinc</keyword>
<dbReference type="InterPro" id="IPR043145">
    <property type="entry name" value="Znf_ZZ_sf"/>
</dbReference>
<evidence type="ECO:0000256" key="12">
    <source>
        <dbReference type="ARBA" id="ARBA00022771"/>
    </source>
</evidence>
<dbReference type="GO" id="GO:0006952">
    <property type="term" value="P:defense response"/>
    <property type="evidence" value="ECO:0007669"/>
    <property type="project" value="UniProtKB-KW"/>
</dbReference>
<dbReference type="Pfam" id="PF07714">
    <property type="entry name" value="PK_Tyr_Ser-Thr"/>
    <property type="match status" value="1"/>
</dbReference>
<evidence type="ECO:0000256" key="16">
    <source>
        <dbReference type="ARBA" id="ARBA00022840"/>
    </source>
</evidence>
<keyword evidence="16 21" id="KW-0067">ATP-binding</keyword>
<dbReference type="Pfam" id="PF13855">
    <property type="entry name" value="LRR_8"/>
    <property type="match status" value="1"/>
</dbReference>
<dbReference type="GO" id="GO:0008270">
    <property type="term" value="F:zinc ion binding"/>
    <property type="evidence" value="ECO:0007669"/>
    <property type="project" value="UniProtKB-KW"/>
</dbReference>
<keyword evidence="14" id="KW-0611">Plant defense</keyword>
<dbReference type="GO" id="GO:0004674">
    <property type="term" value="F:protein serine/threonine kinase activity"/>
    <property type="evidence" value="ECO:0007669"/>
    <property type="project" value="UniProtKB-KW"/>
</dbReference>
<name>A0A2G5CE63_AQUCA</name>
<evidence type="ECO:0000256" key="8">
    <source>
        <dbReference type="ARBA" id="ARBA00022692"/>
    </source>
</evidence>
<dbReference type="InterPro" id="IPR032675">
    <property type="entry name" value="LRR_dom_sf"/>
</dbReference>
<dbReference type="InterPro" id="IPR057135">
    <property type="entry name" value="At4g27190-like_LRR"/>
</dbReference>
<dbReference type="InterPro" id="IPR001611">
    <property type="entry name" value="Leu-rich_rpt"/>
</dbReference>
<dbReference type="InterPro" id="IPR042197">
    <property type="entry name" value="Apaf_helical"/>
</dbReference>
<keyword evidence="10" id="KW-0677">Repeat</keyword>
<gene>
    <name evidence="23" type="ORF">AQUCO_05900052v1</name>
</gene>
<dbReference type="Gene3D" id="3.40.50.300">
    <property type="entry name" value="P-loop containing nucleotide triphosphate hydrolases"/>
    <property type="match status" value="1"/>
</dbReference>
<dbReference type="EC" id="2.7.11.1" evidence="4"/>
<dbReference type="GO" id="GO:0016020">
    <property type="term" value="C:membrane"/>
    <property type="evidence" value="ECO:0007669"/>
    <property type="project" value="UniProtKB-SubCell"/>
</dbReference>
<keyword evidence="9" id="KW-0479">Metal-binding</keyword>
<comment type="catalytic activity">
    <reaction evidence="19">
        <text>L-threonyl-[protein] + ATP = O-phospho-L-threonyl-[protein] + ADP + H(+)</text>
        <dbReference type="Rhea" id="RHEA:46608"/>
        <dbReference type="Rhea" id="RHEA-COMP:11060"/>
        <dbReference type="Rhea" id="RHEA-COMP:11605"/>
        <dbReference type="ChEBI" id="CHEBI:15378"/>
        <dbReference type="ChEBI" id="CHEBI:30013"/>
        <dbReference type="ChEBI" id="CHEBI:30616"/>
        <dbReference type="ChEBI" id="CHEBI:61977"/>
        <dbReference type="ChEBI" id="CHEBI:456216"/>
        <dbReference type="EC" id="2.7.11.1"/>
    </reaction>
</comment>
<evidence type="ECO:0000256" key="6">
    <source>
        <dbReference type="ARBA" id="ARBA00022614"/>
    </source>
</evidence>
<evidence type="ECO:0000256" key="18">
    <source>
        <dbReference type="ARBA" id="ARBA00023136"/>
    </source>
</evidence>
<dbReference type="EMBL" id="KZ305076">
    <property type="protein sequence ID" value="PIA29549.1"/>
    <property type="molecule type" value="Genomic_DNA"/>
</dbReference>
<dbReference type="Pfam" id="PF23559">
    <property type="entry name" value="WHD_DRP"/>
    <property type="match status" value="1"/>
</dbReference>
<comment type="subcellular location">
    <subcellularLocation>
        <location evidence="1">Membrane</location>
    </subcellularLocation>
</comment>
<dbReference type="InterPro" id="IPR000719">
    <property type="entry name" value="Prot_kinase_dom"/>
</dbReference>
<dbReference type="Proteomes" id="UP000230069">
    <property type="component" value="Unassembled WGS sequence"/>
</dbReference>
<evidence type="ECO:0000256" key="14">
    <source>
        <dbReference type="ARBA" id="ARBA00022821"/>
    </source>
</evidence>
<keyword evidence="8" id="KW-0812">Transmembrane</keyword>
<dbReference type="PROSITE" id="PS00108">
    <property type="entry name" value="PROTEIN_KINASE_ST"/>
    <property type="match status" value="1"/>
</dbReference>
<dbReference type="Gene3D" id="3.30.200.20">
    <property type="entry name" value="Phosphorylase Kinase, domain 1"/>
    <property type="match status" value="1"/>
</dbReference>
<evidence type="ECO:0000256" key="10">
    <source>
        <dbReference type="ARBA" id="ARBA00022737"/>
    </source>
</evidence>
<evidence type="ECO:0000259" key="22">
    <source>
        <dbReference type="PROSITE" id="PS50011"/>
    </source>
</evidence>
<dbReference type="Gene3D" id="1.10.510.10">
    <property type="entry name" value="Transferase(Phosphotransferase) domain 1"/>
    <property type="match status" value="1"/>
</dbReference>
<dbReference type="Gene3D" id="1.10.10.10">
    <property type="entry name" value="Winged helix-like DNA-binding domain superfamily/Winged helix DNA-binding domain"/>
    <property type="match status" value="1"/>
</dbReference>
<dbReference type="GO" id="GO:0043531">
    <property type="term" value="F:ADP binding"/>
    <property type="evidence" value="ECO:0007669"/>
    <property type="project" value="InterPro"/>
</dbReference>
<dbReference type="PROSITE" id="PS50011">
    <property type="entry name" value="PROTEIN_KINASE_DOM"/>
    <property type="match status" value="1"/>
</dbReference>
<evidence type="ECO:0000256" key="11">
    <source>
        <dbReference type="ARBA" id="ARBA00022741"/>
    </source>
</evidence>
<evidence type="ECO:0000313" key="23">
    <source>
        <dbReference type="EMBL" id="PIA29549.1"/>
    </source>
</evidence>
<comment type="similarity">
    <text evidence="2">Belongs to the protein kinase superfamily. TKL Ser/Thr protein kinase family. ROCO subfamily.</text>
</comment>
<dbReference type="GO" id="GO:0005524">
    <property type="term" value="F:ATP binding"/>
    <property type="evidence" value="ECO:0007669"/>
    <property type="project" value="UniProtKB-UniRule"/>
</dbReference>
<feature type="binding site" evidence="21">
    <location>
        <position position="67"/>
    </location>
    <ligand>
        <name>ATP</name>
        <dbReference type="ChEBI" id="CHEBI:30616"/>
    </ligand>
</feature>
<reference evidence="23 24" key="1">
    <citation type="submission" date="2017-09" db="EMBL/GenBank/DDBJ databases">
        <title>WGS assembly of Aquilegia coerulea Goldsmith.</title>
        <authorList>
            <person name="Hodges S."/>
            <person name="Kramer E."/>
            <person name="Nordborg M."/>
            <person name="Tomkins J."/>
            <person name="Borevitz J."/>
            <person name="Derieg N."/>
            <person name="Yan J."/>
            <person name="Mihaltcheva S."/>
            <person name="Hayes R.D."/>
            <person name="Rokhsar D."/>
        </authorList>
    </citation>
    <scope>NUCLEOTIDE SEQUENCE [LARGE SCALE GENOMIC DNA]</scope>
    <source>
        <strain evidence="24">cv. Goldsmith</strain>
    </source>
</reference>
<evidence type="ECO:0000256" key="2">
    <source>
        <dbReference type="ARBA" id="ARBA00008171"/>
    </source>
</evidence>
<organism evidence="23 24">
    <name type="scientific">Aquilegia coerulea</name>
    <name type="common">Rocky mountain columbine</name>
    <dbReference type="NCBI Taxonomy" id="218851"/>
    <lineage>
        <taxon>Eukaryota</taxon>
        <taxon>Viridiplantae</taxon>
        <taxon>Streptophyta</taxon>
        <taxon>Embryophyta</taxon>
        <taxon>Tracheophyta</taxon>
        <taxon>Spermatophyta</taxon>
        <taxon>Magnoliopsida</taxon>
        <taxon>Ranunculales</taxon>
        <taxon>Ranunculaceae</taxon>
        <taxon>Thalictroideae</taxon>
        <taxon>Aquilegia</taxon>
    </lineage>
</organism>
<dbReference type="SUPFAM" id="SSF57850">
    <property type="entry name" value="RING/U-box"/>
    <property type="match status" value="1"/>
</dbReference>
<evidence type="ECO:0000256" key="3">
    <source>
        <dbReference type="ARBA" id="ARBA00008894"/>
    </source>
</evidence>
<dbReference type="STRING" id="218851.A0A2G5CE63"/>
<accession>A0A2G5CE63</accession>
<dbReference type="SUPFAM" id="SSF52058">
    <property type="entry name" value="L domain-like"/>
    <property type="match status" value="1"/>
</dbReference>
<dbReference type="PANTHER" id="PTHR33463">
    <property type="entry name" value="NB-ARC DOMAIN-CONTAINING PROTEIN-RELATED"/>
    <property type="match status" value="1"/>
</dbReference>
<dbReference type="SMART" id="SM00220">
    <property type="entry name" value="S_TKc"/>
    <property type="match status" value="1"/>
</dbReference>
<dbReference type="FunFam" id="1.10.510.10:FF:001023">
    <property type="entry name" value="Os07g0541700 protein"/>
    <property type="match status" value="1"/>
</dbReference>
<evidence type="ECO:0000256" key="20">
    <source>
        <dbReference type="ARBA" id="ARBA00048679"/>
    </source>
</evidence>
<dbReference type="SUPFAM" id="SSF52540">
    <property type="entry name" value="P-loop containing nucleoside triphosphate hydrolases"/>
    <property type="match status" value="1"/>
</dbReference>
<keyword evidence="18" id="KW-0472">Membrane</keyword>
<dbReference type="Gene3D" id="3.80.10.10">
    <property type="entry name" value="Ribonuclease Inhibitor"/>
    <property type="match status" value="2"/>
</dbReference>
<dbReference type="Pfam" id="PF23247">
    <property type="entry name" value="LRR_RPS2"/>
    <property type="match status" value="1"/>
</dbReference>
<evidence type="ECO:0000256" key="17">
    <source>
        <dbReference type="ARBA" id="ARBA00022989"/>
    </source>
</evidence>
<comment type="similarity">
    <text evidence="3">Belongs to the disease resistance NB-LRR family.</text>
</comment>
<protein>
    <recommendedName>
        <fullName evidence="4">non-specific serine/threonine protein kinase</fullName>
        <ecNumber evidence="4">2.7.11.1</ecNumber>
    </recommendedName>
</protein>
<dbReference type="InterPro" id="IPR001245">
    <property type="entry name" value="Ser-Thr/Tyr_kinase_cat_dom"/>
</dbReference>
<dbReference type="InterPro" id="IPR027417">
    <property type="entry name" value="P-loop_NTPase"/>
</dbReference>
<dbReference type="Gene3D" id="3.30.60.90">
    <property type="match status" value="1"/>
</dbReference>
<evidence type="ECO:0000256" key="15">
    <source>
        <dbReference type="ARBA" id="ARBA00022833"/>
    </source>
</evidence>
<dbReference type="InterPro" id="IPR050905">
    <property type="entry name" value="Plant_NBS-LRR"/>
</dbReference>
<keyword evidence="13" id="KW-0418">Kinase</keyword>
<keyword evidence="7" id="KW-0808">Transferase</keyword>
<dbReference type="PRINTS" id="PR00364">
    <property type="entry name" value="DISEASERSIST"/>
</dbReference>
<evidence type="ECO:0000256" key="7">
    <source>
        <dbReference type="ARBA" id="ARBA00022679"/>
    </source>
</evidence>
<sequence>MDMKNPSRLQGESSVSFDILTSEFGPKSYSNADLMRFTSNFSNKIGSGGYGEVYKGHIQDNVTVAVKVLENKDVVRETFVAEVSTISKASHRYIVKLHGYCFEPNMKALVYEYMENGSLDKILYQNPHSNIEWGKLYGIAIQIAKGLDYLHNGWDEQIIHYDIKAANVLLDSKFSSKIADFGLAKLMKRDESRVPLTRTRGTVGYNAPETWMPGSYVTFKCDVFSFGMLLFEILGKRSNGMEENWFPQQVWEQFKNGKLEVIFRDCGILDKDKEKANILSKVAFWCAQDSPELRPSMTDVVLMLEEKISVGKPPSPPFGCLQLSSCSMVPLLKVIPDVCSEVPPSRNESLFEKKCVGREEDRNNQQLCKKIGGDASWVFGERSSKSVMERMTLLNKASQLSNENQISQVPDIGRELHERLRREKAAMIAKADDVKARLFRAETEEGKVATNSVKNWLHYVEDVGKKISTANSQSDLGQNISGLITEVTELTEKGDQFSGESLALLPPQRGLKLPVTSLVGETTALNYSEIVWDWLMNDQTRVIGIYGMGGVGKTTIAKNIHNRLLEEQNCFGQVIWVTVSKDASVGKLQKDMAKAVNVNLSLEQDELEDSKLLLRALEQRKNVAIIMDDMWENISLYAIGIPKPSKENGYKLVVTTRSLEVCKQMRCHQGDIVRVEPLTKEEAWELFVDKVNVEFVPEVRKIAVEVVKECAGLPLAIITIGGAMTGNNDLSEWRLALSNLRDSSEQNMDRENNVYKCLKFSYDWLPNEQFRKCFLYCALYPEDWQIPTSELVGFWILDGLVAGRSRQHELDQGQLILNKLTNHCLLESDTRFNVGDCARMHDLIRDMALSITSKCFMVKAGALLTSLPNEIKWGEDLERASFLGNDIKEISISPRCPKLSTLFLRYNSNLKNIAHDFFVNMHCLRVLDLQGNSEINWLPDSISDLVNLRALFLNGCKNLKRVPSLAKLVQLRTLELDGTYIRELPEGIEMLVNLRCLRLTRISLRKTIPMGLISKLSKLQELGMDTDKLYVVGSGTSFAEELLSLKELEYLDISFHCFSDYASYVGSPKFNCRLKRLVVKIGCRSYLMGLLDIEDKEMNIMSIIIDSSENDHIIQNSISILENTELLEICGFHDLTSFCNWERLIQLREFYIESCKEIDCIWSFLEGEKQESSSWLRSLELMRIDFCNKLYTIFKGIPNIGILSCLRSLEIIGCDNLKTVFSSSRLLQLLQNLETIEVRRCDELKELIGGGDNKNTETPITLPKLKRLELKVLPKLKNIWRGVLICDSLKSVSVQNCSELKRLPQFKGKDQSTPPPGLITIEGSRKWWDSLEWDPAYPQNILQPFFKEKQGELYVLDIDTHNRVTCAYCEMNPIVRNRYRCKHCWEENVVTEQGVGFDLCEDCYQTLFKHRDLADLYHTQGHAFELITGRGASPVPIHPDDTSENTEDYDLVSVSSQSDGEESFLSDVNLTYKRRRLYYHLPVNGR</sequence>
<proteinExistence type="inferred from homology"/>
<evidence type="ECO:0000256" key="9">
    <source>
        <dbReference type="ARBA" id="ARBA00022723"/>
    </source>
</evidence>
<dbReference type="InterPro" id="IPR008271">
    <property type="entry name" value="Ser/Thr_kinase_AS"/>
</dbReference>
<dbReference type="SUPFAM" id="SSF56112">
    <property type="entry name" value="Protein kinase-like (PK-like)"/>
    <property type="match status" value="1"/>
</dbReference>
<dbReference type="Gene3D" id="1.10.8.430">
    <property type="entry name" value="Helical domain of apoptotic protease-activating factors"/>
    <property type="match status" value="1"/>
</dbReference>
<dbReference type="Pfam" id="PF00931">
    <property type="entry name" value="NB-ARC"/>
    <property type="match status" value="1"/>
</dbReference>
<keyword evidence="5" id="KW-0723">Serine/threonine-protein kinase</keyword>
<keyword evidence="24" id="KW-1185">Reference proteome</keyword>
<dbReference type="InterPro" id="IPR058922">
    <property type="entry name" value="WHD_DRP"/>
</dbReference>
<feature type="domain" description="Protein kinase" evidence="22">
    <location>
        <begin position="39"/>
        <end position="308"/>
    </location>
</feature>